<dbReference type="SUPFAM" id="SSF55729">
    <property type="entry name" value="Acyl-CoA N-acyltransferases (Nat)"/>
    <property type="match status" value="1"/>
</dbReference>
<accession>A0ABY0ZIQ7</accession>
<organism evidence="1 2">
    <name type="scientific">Pseudomonas kilonensis</name>
    <dbReference type="NCBI Taxonomy" id="132476"/>
    <lineage>
        <taxon>Bacteria</taxon>
        <taxon>Pseudomonadati</taxon>
        <taxon>Pseudomonadota</taxon>
        <taxon>Gammaproteobacteria</taxon>
        <taxon>Pseudomonadales</taxon>
        <taxon>Pseudomonadaceae</taxon>
        <taxon>Pseudomonas</taxon>
    </lineage>
</organism>
<proteinExistence type="predicted"/>
<evidence type="ECO:0008006" key="3">
    <source>
        <dbReference type="Google" id="ProtNLM"/>
    </source>
</evidence>
<dbReference type="EMBL" id="FNTT01000002">
    <property type="protein sequence ID" value="SEE76776.1"/>
    <property type="molecule type" value="Genomic_DNA"/>
</dbReference>
<keyword evidence="2" id="KW-1185">Reference proteome</keyword>
<evidence type="ECO:0000313" key="2">
    <source>
        <dbReference type="Proteomes" id="UP000183915"/>
    </source>
</evidence>
<dbReference type="InterPro" id="IPR016181">
    <property type="entry name" value="Acyl_CoA_acyltransferase"/>
</dbReference>
<dbReference type="Proteomes" id="UP000183915">
    <property type="component" value="Unassembled WGS sequence"/>
</dbReference>
<name>A0ABY0ZIQ7_9PSED</name>
<gene>
    <name evidence="1" type="ORF">SAMN04490188_5621</name>
</gene>
<sequence>MSLSATSVECAHLHLNDIDRMFEIYSASYDDTSRARFDQDFKEKTHCIVLRDAGEVIVGFTTLKLYEKTWSGKPIRVIFSGDTIIDREHWGSQQLAFAWMRLAGEIWQEQSEIPLYWFLICKGHRTYRYLGAMALNYSPRVGAMTDSGVQALMDHLAIDRFGEAYDPKTGVLSFKVPQGRLSTELARVPAPHLRLANVLYFLERNPFYASGDELVCLCELHPNNLRPMVLRLFAAAQPSPC</sequence>
<reference evidence="1 2" key="1">
    <citation type="submission" date="2016-10" db="EMBL/GenBank/DDBJ databases">
        <authorList>
            <person name="Varghese N."/>
            <person name="Submissions S."/>
        </authorList>
    </citation>
    <scope>NUCLEOTIDE SEQUENCE [LARGE SCALE GENOMIC DNA]</scope>
    <source>
        <strain evidence="1 2">BS3780</strain>
    </source>
</reference>
<evidence type="ECO:0000313" key="1">
    <source>
        <dbReference type="EMBL" id="SEE76776.1"/>
    </source>
</evidence>
<protein>
    <recommendedName>
        <fullName evidence="3">GNAT family N-acetyltransferase</fullName>
    </recommendedName>
</protein>
<comment type="caution">
    <text evidence="1">The sequence shown here is derived from an EMBL/GenBank/DDBJ whole genome shotgun (WGS) entry which is preliminary data.</text>
</comment>